<accession>U4KTZ4</accession>
<protein>
    <submittedName>
        <fullName evidence="2">Uncharacterized protein</fullName>
    </submittedName>
</protein>
<gene>
    <name evidence="2" type="ORF">PCON_01812</name>
</gene>
<dbReference type="AlphaFoldDB" id="U4KTZ4"/>
<dbReference type="EMBL" id="HF935198">
    <property type="protein sequence ID" value="CCX04307.1"/>
    <property type="molecule type" value="Genomic_DNA"/>
</dbReference>
<keyword evidence="3" id="KW-1185">Reference proteome</keyword>
<feature type="compositionally biased region" description="Polar residues" evidence="1">
    <location>
        <begin position="177"/>
        <end position="188"/>
    </location>
</feature>
<evidence type="ECO:0000313" key="3">
    <source>
        <dbReference type="Proteomes" id="UP000018144"/>
    </source>
</evidence>
<organism evidence="2 3">
    <name type="scientific">Pyronema omphalodes (strain CBS 100304)</name>
    <name type="common">Pyronema confluens</name>
    <dbReference type="NCBI Taxonomy" id="1076935"/>
    <lineage>
        <taxon>Eukaryota</taxon>
        <taxon>Fungi</taxon>
        <taxon>Dikarya</taxon>
        <taxon>Ascomycota</taxon>
        <taxon>Pezizomycotina</taxon>
        <taxon>Pezizomycetes</taxon>
        <taxon>Pezizales</taxon>
        <taxon>Pyronemataceae</taxon>
        <taxon>Pyronema</taxon>
    </lineage>
</organism>
<feature type="region of interest" description="Disordered" evidence="1">
    <location>
        <begin position="172"/>
        <end position="201"/>
    </location>
</feature>
<dbReference type="OrthoDB" id="5318881at2759"/>
<sequence>MSVVTPTTPSSGNTSIFWTTPLSESPNDFHSLRDFRGYTLHDSINDGFGKEGISTPDSPSSDDSSALRRYHVFGTPTSQAGTVDKPASPDSEVEIAYGDVGMDMVRDARGSGIGTRASGATSGTVRSMRSLFWNEEKIDLPVARGGHDMAAWVLLDQPGTIVPEILAGVSAGRRPSEITTSDGTTSQKSDTHSPPREGPMVSPLVLRVSTTPPLNIRRGSVHSVESKFKEDLPRPRKGSSPIVWIRNRVRSRTEGDMDGVAERKRKGKGIPRSLKKKLSSFRVLQEATEPSSRSQVNLVEQSSSRSMDMAPTLPSPVDPEAETFLAQVDDALNAVRPQSRMRKLSTAMLGGSLRLRTVPSPIRRVAIASSYNDLPPRSKSAPPLQHKRNSIWNLEYLPSEAQGIKTPEELPVFNQKHIGGKRMPLVQEKRYFHLADMVQSQPPLASAGDFSVTLDPRDTPAPVTARSSELELYSDEDCQAIAPFLVQDMMVRSVSPSFFRSKGTVSSAGRRFRRASVQALNLIMPRKLSDVHETSPTSRRGSVAGKGKVANVSNPVCNDPVPEYGRPGRGVMNWLGFKSGSESNNTSTEFPGRILRRGQTGSELEIARPFEVTIERARREKRDTGIMGLDPEEAHSVSTDDSFTYTSALQDIAGLSKYPKGKNSRTQDQDREIDDLNTPPPPNFPRGSVAPGTLL</sequence>
<reference evidence="2 3" key="1">
    <citation type="journal article" date="2013" name="PLoS Genet.">
        <title>The genome and development-dependent transcriptomes of Pyronema confluens: a window into fungal evolution.</title>
        <authorList>
            <person name="Traeger S."/>
            <person name="Altegoer F."/>
            <person name="Freitag M."/>
            <person name="Gabaldon T."/>
            <person name="Kempken F."/>
            <person name="Kumar A."/>
            <person name="Marcet-Houben M."/>
            <person name="Poggeler S."/>
            <person name="Stajich J.E."/>
            <person name="Nowrousian M."/>
        </authorList>
    </citation>
    <scope>NUCLEOTIDE SEQUENCE [LARGE SCALE GENOMIC DNA]</scope>
    <source>
        <strain evidence="3">CBS 100304</strain>
        <tissue evidence="2">Vegetative mycelium</tissue>
    </source>
</reference>
<evidence type="ECO:0000256" key="1">
    <source>
        <dbReference type="SAM" id="MobiDB-lite"/>
    </source>
</evidence>
<evidence type="ECO:0000313" key="2">
    <source>
        <dbReference type="EMBL" id="CCX04307.1"/>
    </source>
</evidence>
<feature type="region of interest" description="Disordered" evidence="1">
    <location>
        <begin position="285"/>
        <end position="314"/>
    </location>
</feature>
<name>U4KTZ4_PYROM</name>
<proteinExistence type="predicted"/>
<feature type="region of interest" description="Disordered" evidence="1">
    <location>
        <begin position="654"/>
        <end position="695"/>
    </location>
</feature>
<feature type="compositionally biased region" description="Polar residues" evidence="1">
    <location>
        <begin position="288"/>
        <end position="306"/>
    </location>
</feature>
<feature type="region of interest" description="Disordered" evidence="1">
    <location>
        <begin position="1"/>
        <end position="23"/>
    </location>
</feature>
<feature type="region of interest" description="Disordered" evidence="1">
    <location>
        <begin position="530"/>
        <end position="551"/>
    </location>
</feature>
<dbReference type="Proteomes" id="UP000018144">
    <property type="component" value="Unassembled WGS sequence"/>
</dbReference>